<name>A0AAU9KUY9_9STRA</name>
<accession>A0AAU9KUY9</accession>
<protein>
    <recommendedName>
        <fullName evidence="2">Chromo domain-containing protein</fullName>
    </recommendedName>
</protein>
<dbReference type="PROSITE" id="PS50013">
    <property type="entry name" value="CHROMO_2"/>
    <property type="match status" value="1"/>
</dbReference>
<gene>
    <name evidence="3" type="ORF">PBS003_LOCUS3654</name>
</gene>
<dbReference type="SUPFAM" id="SSF54160">
    <property type="entry name" value="Chromo domain-like"/>
    <property type="match status" value="1"/>
</dbReference>
<dbReference type="AlphaFoldDB" id="A0AAU9KUY9"/>
<sequence>MAESQDVQKEQADANGRKNEHELKMGDLVLFIASNLPTRAVSAVYKTKLRPRFIGPFKAVSKNEGVVPARRRGEGSTAPELHIGSEGIQKDHGLMGHRPPPTLTDERGHQHFHFERLLARRLHQDHTQYLVKWRGYSQSYDSWKYKVPLRQDCLEVFKAFDREDQKLRQPSPDAS</sequence>
<evidence type="ECO:0000259" key="2">
    <source>
        <dbReference type="PROSITE" id="PS50013"/>
    </source>
</evidence>
<evidence type="ECO:0000256" key="1">
    <source>
        <dbReference type="SAM" id="MobiDB-lite"/>
    </source>
</evidence>
<dbReference type="InterPro" id="IPR000953">
    <property type="entry name" value="Chromo/chromo_shadow_dom"/>
</dbReference>
<reference evidence="3" key="1">
    <citation type="submission" date="2021-11" db="EMBL/GenBank/DDBJ databases">
        <authorList>
            <person name="Islam A."/>
            <person name="Islam S."/>
            <person name="Flora M.S."/>
            <person name="Rahman M."/>
            <person name="Ziaur R.M."/>
            <person name="Epstein J.H."/>
            <person name="Hassan M."/>
            <person name="Klassen M."/>
            <person name="Woodard K."/>
            <person name="Webb A."/>
            <person name="Webby R.J."/>
            <person name="El Zowalaty M.E."/>
        </authorList>
    </citation>
    <scope>NUCLEOTIDE SEQUENCE</scope>
    <source>
        <strain evidence="3">Pbs3</strain>
    </source>
</reference>
<dbReference type="Proteomes" id="UP001160483">
    <property type="component" value="Unassembled WGS sequence"/>
</dbReference>
<feature type="domain" description="Chromo" evidence="2">
    <location>
        <begin position="112"/>
        <end position="172"/>
    </location>
</feature>
<organism evidence="3 4">
    <name type="scientific">Peronospora belbahrii</name>
    <dbReference type="NCBI Taxonomy" id="622444"/>
    <lineage>
        <taxon>Eukaryota</taxon>
        <taxon>Sar</taxon>
        <taxon>Stramenopiles</taxon>
        <taxon>Oomycota</taxon>
        <taxon>Peronosporomycetes</taxon>
        <taxon>Peronosporales</taxon>
        <taxon>Peronosporaceae</taxon>
        <taxon>Peronospora</taxon>
    </lineage>
</organism>
<evidence type="ECO:0000313" key="4">
    <source>
        <dbReference type="Proteomes" id="UP001160483"/>
    </source>
</evidence>
<proteinExistence type="predicted"/>
<dbReference type="CDD" id="cd00024">
    <property type="entry name" value="CD_CSD"/>
    <property type="match status" value="1"/>
</dbReference>
<dbReference type="InterPro" id="IPR023780">
    <property type="entry name" value="Chromo_domain"/>
</dbReference>
<dbReference type="EMBL" id="CAKKTJ010000165">
    <property type="protein sequence ID" value="CAH0476890.1"/>
    <property type="molecule type" value="Genomic_DNA"/>
</dbReference>
<evidence type="ECO:0000313" key="3">
    <source>
        <dbReference type="EMBL" id="CAH0476890.1"/>
    </source>
</evidence>
<comment type="caution">
    <text evidence="3">The sequence shown here is derived from an EMBL/GenBank/DDBJ whole genome shotgun (WGS) entry which is preliminary data.</text>
</comment>
<dbReference type="Pfam" id="PF00385">
    <property type="entry name" value="Chromo"/>
    <property type="match status" value="1"/>
</dbReference>
<feature type="region of interest" description="Disordered" evidence="1">
    <location>
        <begin position="1"/>
        <end position="20"/>
    </location>
</feature>
<dbReference type="Gene3D" id="2.40.50.40">
    <property type="match status" value="1"/>
</dbReference>
<dbReference type="InterPro" id="IPR016197">
    <property type="entry name" value="Chromo-like_dom_sf"/>
</dbReference>